<name>A0AB39ABR0_9CAUD</name>
<evidence type="ECO:0000313" key="2">
    <source>
        <dbReference type="EMBL" id="XDF89673.1"/>
    </source>
</evidence>
<dbReference type="Pfam" id="PF04404">
    <property type="entry name" value="ERF"/>
    <property type="match status" value="1"/>
</dbReference>
<accession>A0AB39ABR0</accession>
<organism evidence="2">
    <name type="scientific">Pectobacterium phage Pappous</name>
    <dbReference type="NCBI Taxonomy" id="3158140"/>
    <lineage>
        <taxon>Viruses</taxon>
        <taxon>Duplodnaviria</taxon>
        <taxon>Heunggongvirae</taxon>
        <taxon>Uroviricota</taxon>
        <taxon>Caudoviricetes</taxon>
    </lineage>
</organism>
<reference evidence="2" key="1">
    <citation type="journal article" date="2024" name="Virus Res.">
        <title>A novel genus of Pectobacterium bacteriophages display broad host range by targeting several species of Danish soft rot isolates.</title>
        <authorList>
            <person name="Pedersen J.S."/>
            <person name="Carstens A.B."/>
            <person name="Rothgard M.M."/>
            <person name="Roy C."/>
            <person name="Viry A."/>
            <person name="Papudeshi B."/>
            <person name="Kot W."/>
            <person name="Hille F."/>
            <person name="Franz C.M.A.P."/>
            <person name="Edwards R."/>
            <person name="Hansen L.H."/>
        </authorList>
    </citation>
    <scope>NUCLEOTIDE SEQUENCE</scope>
</reference>
<evidence type="ECO:0000256" key="1">
    <source>
        <dbReference type="SAM" id="MobiDB-lite"/>
    </source>
</evidence>
<feature type="compositionally biased region" description="Basic and acidic residues" evidence="1">
    <location>
        <begin position="234"/>
        <end position="248"/>
    </location>
</feature>
<sequence>MISFSPQNKEVLKAFSECLKLVVDPKKNKTNTHLKNSYADLPAVNAAIHPALIETGLMVFQSPTTIDSPRDNCLYVQTMIMHTESGEYITDVCEIPASKWDAQGAGSAFTYARRYALKALFRLNDSDDDGNRATKTVQDYKRDLERASDEEQIKIVATAFNKALGSDATSVKIFNSALNERRTALKMSNATPFNPAKPDNARQGKKTVTVETGGDNEKENTGDNGGVSHQQNQVREKEIDDRGPEYRGDLNPQDDF</sequence>
<gene>
    <name evidence="2" type="ORF">KGKXNULN_CDS0037</name>
</gene>
<proteinExistence type="predicted"/>
<dbReference type="EMBL" id="PQ008973">
    <property type="protein sequence ID" value="XDF89673.1"/>
    <property type="molecule type" value="Genomic_DNA"/>
</dbReference>
<protein>
    <submittedName>
        <fullName evidence="2">Erf-like ssDNA annealing protein</fullName>
    </submittedName>
</protein>
<dbReference type="InterPro" id="IPR007499">
    <property type="entry name" value="ERF_bacteria_virus"/>
</dbReference>
<feature type="region of interest" description="Disordered" evidence="1">
    <location>
        <begin position="185"/>
        <end position="256"/>
    </location>
</feature>
<reference evidence="2" key="2">
    <citation type="submission" date="2024-07" db="EMBL/GenBank/DDBJ databases">
        <authorList>
            <person name="Pedersen J.S."/>
            <person name="Mulbjerg M.R."/>
            <person name="Carstens A.B."/>
            <person name="Hansen L.H."/>
        </authorList>
    </citation>
    <scope>NUCLEOTIDE SEQUENCE</scope>
</reference>